<dbReference type="InterPro" id="IPR006839">
    <property type="entry name" value="DarP"/>
</dbReference>
<evidence type="ECO:0000256" key="3">
    <source>
        <dbReference type="ARBA" id="ARBA00022730"/>
    </source>
</evidence>
<evidence type="ECO:0000256" key="1">
    <source>
        <dbReference type="ARBA" id="ARBA00022490"/>
    </source>
</evidence>
<evidence type="ECO:0000256" key="6">
    <source>
        <dbReference type="SAM" id="MobiDB-lite"/>
    </source>
</evidence>
<comment type="function">
    <text evidence="5">Member of a network of 50S ribosomal subunit biogenesis factors which assembles along the 30S-50S interface, preventing incorrect 23S rRNA structures from forming. Promotes peptidyl transferase center (PTC) maturation.</text>
</comment>
<dbReference type="HAMAP" id="MF_00765">
    <property type="entry name" value="DarP"/>
    <property type="match status" value="1"/>
</dbReference>
<accession>A0A0G9HFA3</accession>
<evidence type="ECO:0000256" key="2">
    <source>
        <dbReference type="ARBA" id="ARBA00022517"/>
    </source>
</evidence>
<feature type="region of interest" description="Disordered" evidence="6">
    <location>
        <begin position="1"/>
        <end position="24"/>
    </location>
</feature>
<evidence type="ECO:0000313" key="7">
    <source>
        <dbReference type="EMBL" id="APG04652.1"/>
    </source>
</evidence>
<dbReference type="Gene3D" id="1.10.60.30">
    <property type="entry name" value="PSPTO4464-like domains"/>
    <property type="match status" value="2"/>
</dbReference>
<dbReference type="CDD" id="cd16331">
    <property type="entry name" value="YjgA-like"/>
    <property type="match status" value="1"/>
</dbReference>
<comment type="subcellular location">
    <subcellularLocation>
        <location evidence="5">Cytoplasm</location>
    </subcellularLocation>
    <text evidence="5">Associates with late stage pre-50S ribosomal subunits.</text>
</comment>
<dbReference type="GO" id="GO:0043022">
    <property type="term" value="F:ribosome binding"/>
    <property type="evidence" value="ECO:0007669"/>
    <property type="project" value="UniProtKB-UniRule"/>
</dbReference>
<keyword evidence="3 5" id="KW-0699">rRNA-binding</keyword>
<organism evidence="7 8">
    <name type="scientific">Luteibacter rhizovicinus DSM 16549</name>
    <dbReference type="NCBI Taxonomy" id="1440763"/>
    <lineage>
        <taxon>Bacteria</taxon>
        <taxon>Pseudomonadati</taxon>
        <taxon>Pseudomonadota</taxon>
        <taxon>Gammaproteobacteria</taxon>
        <taxon>Lysobacterales</taxon>
        <taxon>Rhodanobacteraceae</taxon>
        <taxon>Luteibacter</taxon>
    </lineage>
</organism>
<feature type="compositionally biased region" description="Basic and acidic residues" evidence="6">
    <location>
        <begin position="1"/>
        <end position="11"/>
    </location>
</feature>
<dbReference type="STRING" id="1440763.BJI69_12575"/>
<dbReference type="KEGG" id="lrz:BJI69_12575"/>
<evidence type="ECO:0000256" key="5">
    <source>
        <dbReference type="HAMAP-Rule" id="MF_00765"/>
    </source>
</evidence>
<dbReference type="PIRSF" id="PIRSF016183">
    <property type="entry name" value="UCP016183"/>
    <property type="match status" value="1"/>
</dbReference>
<dbReference type="OrthoDB" id="5293604at2"/>
<keyword evidence="4 5" id="KW-0694">RNA-binding</keyword>
<dbReference type="EMBL" id="CP017480">
    <property type="protein sequence ID" value="APG04652.1"/>
    <property type="molecule type" value="Genomic_DNA"/>
</dbReference>
<name>A0A0G9HFA3_9GAMM</name>
<gene>
    <name evidence="5" type="primary">darP</name>
    <name evidence="7" type="ORF">BJI69_12575</name>
</gene>
<dbReference type="NCBIfam" id="NF003593">
    <property type="entry name" value="PRK05255.1-1"/>
    <property type="match status" value="1"/>
</dbReference>
<keyword evidence="2 5" id="KW-0690">Ribosome biogenesis</keyword>
<dbReference type="PATRIC" id="fig|1440763.5.peg.318"/>
<keyword evidence="8" id="KW-1185">Reference proteome</keyword>
<sequence>MKPYDDRPKKDDEEEDFGPSRSELRRNALDMLKLAKQLVELPPSRIPKLKLPEDIVDEIGRTRKVTAHIAHKRQLAFLAKQMRRHGDEAFTDARAALGEDRDRQRQEAAHMHRLEARREKLMEGGDVALGELFDEYPQLDRQHLRSLVRQAKAEREASKPLHAFRELYRIIKELEAGTGDDET</sequence>
<dbReference type="AlphaFoldDB" id="A0A0G9HFA3"/>
<dbReference type="PANTHER" id="PTHR38101">
    <property type="entry name" value="UPF0307 PROTEIN YJGA"/>
    <property type="match status" value="1"/>
</dbReference>
<evidence type="ECO:0000313" key="8">
    <source>
        <dbReference type="Proteomes" id="UP000182987"/>
    </source>
</evidence>
<comment type="similarity">
    <text evidence="5">Belongs to the DarP family.</text>
</comment>
<keyword evidence="1 5" id="KW-0963">Cytoplasm</keyword>
<dbReference type="GO" id="GO:1902626">
    <property type="term" value="P:assembly of large subunit precursor of preribosome"/>
    <property type="evidence" value="ECO:0007669"/>
    <property type="project" value="UniProtKB-UniRule"/>
</dbReference>
<dbReference type="PANTHER" id="PTHR38101:SF1">
    <property type="entry name" value="UPF0307 PROTEIN YJGA"/>
    <property type="match status" value="1"/>
</dbReference>
<evidence type="ECO:0000256" key="4">
    <source>
        <dbReference type="ARBA" id="ARBA00022884"/>
    </source>
</evidence>
<dbReference type="GO" id="GO:0005829">
    <property type="term" value="C:cytosol"/>
    <property type="evidence" value="ECO:0007669"/>
    <property type="project" value="TreeGrafter"/>
</dbReference>
<dbReference type="InterPro" id="IPR023153">
    <property type="entry name" value="DarP_sf"/>
</dbReference>
<reference evidence="8" key="1">
    <citation type="submission" date="2016-09" db="EMBL/GenBank/DDBJ databases">
        <authorList>
            <person name="Lysoe E."/>
        </authorList>
    </citation>
    <scope>NUCLEOTIDE SEQUENCE [LARGE SCALE GENOMIC DNA]</scope>
    <source>
        <strain evidence="8">LJ96T</strain>
    </source>
</reference>
<dbReference type="GO" id="GO:0019843">
    <property type="term" value="F:rRNA binding"/>
    <property type="evidence" value="ECO:0007669"/>
    <property type="project" value="UniProtKB-UniRule"/>
</dbReference>
<dbReference type="RefSeq" id="WP_046966331.1">
    <property type="nucleotide sequence ID" value="NZ_CP017480.1"/>
</dbReference>
<dbReference type="Pfam" id="PF04751">
    <property type="entry name" value="DarP"/>
    <property type="match status" value="1"/>
</dbReference>
<dbReference type="Proteomes" id="UP000182987">
    <property type="component" value="Chromosome"/>
</dbReference>
<protein>
    <recommendedName>
        <fullName evidence="5">Dual-action ribosomal maturation protein DarP</fullName>
    </recommendedName>
    <alternativeName>
        <fullName evidence="5">Large ribosomal subunit assembly factor DarP</fullName>
    </alternativeName>
</protein>
<dbReference type="SUPFAM" id="SSF158710">
    <property type="entry name" value="PSPTO4464-like"/>
    <property type="match status" value="1"/>
</dbReference>
<proteinExistence type="inferred from homology"/>